<accession>A0A4R5MIE0</accession>
<dbReference type="Proteomes" id="UP000295668">
    <property type="component" value="Unassembled WGS sequence"/>
</dbReference>
<organism evidence="3 4">
    <name type="scientific">Pedobacter changchengzhani</name>
    <dbReference type="NCBI Taxonomy" id="2529274"/>
    <lineage>
        <taxon>Bacteria</taxon>
        <taxon>Pseudomonadati</taxon>
        <taxon>Bacteroidota</taxon>
        <taxon>Sphingobacteriia</taxon>
        <taxon>Sphingobacteriales</taxon>
        <taxon>Sphingobacteriaceae</taxon>
        <taxon>Pedobacter</taxon>
    </lineage>
</organism>
<evidence type="ECO:0000313" key="4">
    <source>
        <dbReference type="Proteomes" id="UP000295668"/>
    </source>
</evidence>
<dbReference type="InterPro" id="IPR023809">
    <property type="entry name" value="Thiopep_bacteriocin_synth_dom"/>
</dbReference>
<dbReference type="Pfam" id="PF14028">
    <property type="entry name" value="Lant_dehydr_C"/>
    <property type="match status" value="1"/>
</dbReference>
<dbReference type="RefSeq" id="WP_133263798.1">
    <property type="nucleotide sequence ID" value="NZ_SJCY01000017.1"/>
</dbReference>
<feature type="domain" description="Thiopeptide-type bacteriocin biosynthesis" evidence="2">
    <location>
        <begin position="678"/>
        <end position="926"/>
    </location>
</feature>
<dbReference type="NCBIfam" id="TIGR03891">
    <property type="entry name" value="thiopep_ocin"/>
    <property type="match status" value="1"/>
</dbReference>
<gene>
    <name evidence="3" type="ORF">EZJ43_16355</name>
</gene>
<evidence type="ECO:0008006" key="5">
    <source>
        <dbReference type="Google" id="ProtNLM"/>
    </source>
</evidence>
<proteinExistence type="predicted"/>
<comment type="caution">
    <text evidence="3">The sequence shown here is derived from an EMBL/GenBank/DDBJ whole genome shotgun (WGS) entry which is preliminary data.</text>
</comment>
<dbReference type="Pfam" id="PF04738">
    <property type="entry name" value="Lant_dehydr_N"/>
    <property type="match status" value="2"/>
</dbReference>
<evidence type="ECO:0000313" key="3">
    <source>
        <dbReference type="EMBL" id="TDG34865.1"/>
    </source>
</evidence>
<dbReference type="EMBL" id="SJCY01000017">
    <property type="protein sequence ID" value="TDG34865.1"/>
    <property type="molecule type" value="Genomic_DNA"/>
</dbReference>
<reference evidence="3 4" key="1">
    <citation type="submission" date="2019-02" db="EMBL/GenBank/DDBJ databases">
        <title>Pedobacter sp. nov., a novel speices isolated from soil of pinguins habitat in Antarcitica.</title>
        <authorList>
            <person name="He R.-H."/>
        </authorList>
    </citation>
    <scope>NUCLEOTIDE SEQUENCE [LARGE SCALE GENOMIC DNA]</scope>
    <source>
        <strain evidence="3 4">E01020</strain>
    </source>
</reference>
<protein>
    <recommendedName>
        <fullName evidence="5">Lantibiotic dehydratase</fullName>
    </recommendedName>
</protein>
<name>A0A4R5MIE0_9SPHI</name>
<feature type="domain" description="Lantibiotic dehydratase N-terminal" evidence="1">
    <location>
        <begin position="246"/>
        <end position="606"/>
    </location>
</feature>
<evidence type="ECO:0000259" key="1">
    <source>
        <dbReference type="Pfam" id="PF04738"/>
    </source>
</evidence>
<dbReference type="OrthoDB" id="1273722at2"/>
<feature type="domain" description="Lantibiotic dehydratase N-terminal" evidence="1">
    <location>
        <begin position="27"/>
        <end position="222"/>
    </location>
</feature>
<sequence length="941" mass="108333">MNIHPSLILRTPKFSVNATLAPNWIQLKEAIKISSSSFYETIKDINAADLDSLPQKIQFTIWKYFNRAKFRPTPYGTFAGFSFLDKNSDKSDGKILVRKELVLHEFIDWPVKNTIRQNEEELFDRNNKLFTNSSFYLTPQSIRYIACTNGQFELAEIDQNEVVLQILNACLKPKKFNDLAGDIEHDGLGVEEIFSLVNDMIALQLLFSDRHPNIIGEDYFERIDLQSEPETPKYILAERKVIAGNLDTSILVALPKLIELLQQLTSKNEKTAFKNFINRFIAKFDQREVMLNVALDPELGVGYDDLEHGEASDDFVNYFANLAAIEAKPSPLDFVRKAIKSKLLAGEFEVGKTLFLEKISQPSDIAVTQLPNTINLMMCVVDDFVCIEQLGGSTANSLSGRFTIANDAIYNFTKQIAEVEANANPNVLFFDVGYMVESEVDNINRRKQIYDYQVAILNFDTSNDPLSMSDMMLSVRNGEVILRSKKYKKRLIPKLSSAYNYSRSDLSVFRLFCDLQHQGVQSNLLLKLEHLFPDLNYYPRFQYKNLILSMARWKIVQEALFEAIGKNNDLDLCRLYLKNRGIVEYFKTGNGDQTLCFNLNDDLDLKYFIQYMQKQKSCFLEEVKLPTSPLIADLDGNAYNGQFVLALTHDKQIYNGIYDGEDLASTPIKRFFAPGEEWVYFEVFCHQQRSDSLLATSINSYLVEYGNLIKSWFFIRYNEQGDHIRLRILLHNPEDGQKLIGALSNLLKDELIVGIVSDVVVKTYRREIERYGNDLMEDVEQHFAIDSAYVLSLIQTATSINDKYKLCAKLAIKLKDEPSLFENEEFNKIILANSNAFNTEHKLDASTFKKLNATYQVYKTEDNPVLDEEEQLMFDNFYASLVAVLKKCKEAKRAKLFGDLMHMHVNRLFNKAQRTHEMVMYYYLLKDLQRIKALSKNLTQK</sequence>
<evidence type="ECO:0000259" key="2">
    <source>
        <dbReference type="Pfam" id="PF14028"/>
    </source>
</evidence>
<keyword evidence="4" id="KW-1185">Reference proteome</keyword>
<dbReference type="InterPro" id="IPR006827">
    <property type="entry name" value="Lant_deHydtase_N"/>
</dbReference>
<dbReference type="AlphaFoldDB" id="A0A4R5MIE0"/>